<accession>A0A5C1K8J7</accession>
<dbReference type="Proteomes" id="UP000322144">
    <property type="component" value="Segment"/>
</dbReference>
<name>A0A5C1K8J7_9CAUD</name>
<dbReference type="PROSITE" id="PS51257">
    <property type="entry name" value="PROKAR_LIPOPROTEIN"/>
    <property type="match status" value="1"/>
</dbReference>
<reference evidence="1 2" key="1">
    <citation type="submission" date="2019-06" db="EMBL/GenBank/DDBJ databases">
        <title>A distant relative of Phikzvirus genus phages from a therapeutic phage collection.</title>
        <authorList>
            <person name="Hejnowicz M.S."/>
            <person name="Dabrowski K."/>
            <person name="Gawor J."/>
            <person name="Weber-Dabrowska B."/>
            <person name="Gromadka R."/>
            <person name="Lobocka M.B."/>
        </authorList>
    </citation>
    <scope>NUCLEOTIDE SEQUENCE [LARGE SCALE GENOMIC DNA]</scope>
</reference>
<evidence type="ECO:0000313" key="2">
    <source>
        <dbReference type="Proteomes" id="UP000322144"/>
    </source>
</evidence>
<evidence type="ECO:0008006" key="3">
    <source>
        <dbReference type="Google" id="ProtNLM"/>
    </source>
</evidence>
<dbReference type="KEGG" id="vg:77936874"/>
<sequence>MKTKIGVGFLAVLMGLAAACGEFYYELTKPEGKVSKEWCQHPAKLKCTMFAFTVNEDK</sequence>
<keyword evidence="2" id="KW-1185">Reference proteome</keyword>
<dbReference type="EMBL" id="MN103543">
    <property type="protein sequence ID" value="QEM41853.1"/>
    <property type="molecule type" value="Genomic_DNA"/>
</dbReference>
<protein>
    <recommendedName>
        <fullName evidence="3">Lipoprotein</fullName>
    </recommendedName>
</protein>
<evidence type="ECO:0000313" key="1">
    <source>
        <dbReference type="EMBL" id="QEM41853.1"/>
    </source>
</evidence>
<organism evidence="1 2">
    <name type="scientific">Pseudomonas phage vB_PaeM_PS119XW</name>
    <dbReference type="NCBI Taxonomy" id="2601632"/>
    <lineage>
        <taxon>Viruses</taxon>
        <taxon>Duplodnaviria</taxon>
        <taxon>Heunggongvirae</taxon>
        <taxon>Uroviricota</taxon>
        <taxon>Caudoviricetes</taxon>
        <taxon>Chimalliviridae</taxon>
        <taxon>Pawinskivirus</taxon>
        <taxon>Pawinskivirus PS119XW</taxon>
    </lineage>
</organism>
<dbReference type="GeneID" id="77936874"/>
<proteinExistence type="predicted"/>
<dbReference type="RefSeq" id="YP_010660864.1">
    <property type="nucleotide sequence ID" value="NC_070882.1"/>
</dbReference>